<proteinExistence type="predicted"/>
<dbReference type="Gene3D" id="3.10.490.10">
    <property type="entry name" value="Gamma-glutamyl cyclotransferase-like"/>
    <property type="match status" value="2"/>
</dbReference>
<dbReference type="AlphaFoldDB" id="A0A1I3VTP0"/>
<dbReference type="EMBL" id="FOSB01000006">
    <property type="protein sequence ID" value="SFJ98489.1"/>
    <property type="molecule type" value="Genomic_DNA"/>
</dbReference>
<dbReference type="CDD" id="cd06661">
    <property type="entry name" value="GGCT_like"/>
    <property type="match status" value="2"/>
</dbReference>
<protein>
    <submittedName>
        <fullName evidence="2">Uncharacterized conserved protein YtfP, gamma-glutamylcyclotransferase (GGCT)/AIG2-like family</fullName>
    </submittedName>
</protein>
<dbReference type="Pfam" id="PF06094">
    <property type="entry name" value="GGACT"/>
    <property type="match status" value="1"/>
</dbReference>
<dbReference type="GO" id="GO:0016740">
    <property type="term" value="F:transferase activity"/>
    <property type="evidence" value="ECO:0007669"/>
    <property type="project" value="UniProtKB-KW"/>
</dbReference>
<accession>A0A1I3VTP0</accession>
<dbReference type="SUPFAM" id="SSF110857">
    <property type="entry name" value="Gamma-glutamyl cyclotransferase-like"/>
    <property type="match status" value="2"/>
</dbReference>
<keyword evidence="2" id="KW-0808">Transferase</keyword>
<dbReference type="InterPro" id="IPR036568">
    <property type="entry name" value="GGCT-like_sf"/>
</dbReference>
<name>A0A1I3VTP0_HALDA</name>
<organism evidence="2 3">
    <name type="scientific">Halobacillus dabanensis</name>
    <dbReference type="NCBI Taxonomy" id="240302"/>
    <lineage>
        <taxon>Bacteria</taxon>
        <taxon>Bacillati</taxon>
        <taxon>Bacillota</taxon>
        <taxon>Bacilli</taxon>
        <taxon>Bacillales</taxon>
        <taxon>Bacillaceae</taxon>
        <taxon>Halobacillus</taxon>
    </lineage>
</organism>
<dbReference type="RefSeq" id="WP_083412702.1">
    <property type="nucleotide sequence ID" value="NZ_FOSB01000006.1"/>
</dbReference>
<keyword evidence="3" id="KW-1185">Reference proteome</keyword>
<evidence type="ECO:0000313" key="3">
    <source>
        <dbReference type="Proteomes" id="UP000183557"/>
    </source>
</evidence>
<feature type="domain" description="Gamma-glutamylcyclotransferase AIG2-like" evidence="1">
    <location>
        <begin position="3"/>
        <end position="117"/>
    </location>
</feature>
<gene>
    <name evidence="2" type="ORF">SAMN04487936_10629</name>
</gene>
<dbReference type="OrthoDB" id="8538589at2"/>
<dbReference type="InterPro" id="IPR013024">
    <property type="entry name" value="GGCT-like"/>
</dbReference>
<sequence>MNVFVYGSLCKHQEDHHYIEKYTCLSEQASVKGRLFSNSYVNPHLIKDELHMCYGELYEVDEEKLGELDDLHNVAEKNPQFKRESSTVLTEQGLTQAEVFYWSHSPEGSPVPNNDWKVHQYFRQGSIQYFAYGSCMDDYRLTTHGVESLFKDVRGSGVLYDYELAFSCHYNDGSRADIKEKKGSKLEGVVYENIKEDAISYLYQREGVDSKVYRPTIVDVLVDNEKRIQVLLLLLSIRKRI</sequence>
<reference evidence="3" key="1">
    <citation type="submission" date="2016-10" db="EMBL/GenBank/DDBJ databases">
        <authorList>
            <person name="Varghese N."/>
            <person name="Submissions S."/>
        </authorList>
    </citation>
    <scope>NUCLEOTIDE SEQUENCE [LARGE SCALE GENOMIC DNA]</scope>
    <source>
        <strain evidence="3">CGMCC 1.3704</strain>
    </source>
</reference>
<dbReference type="Proteomes" id="UP000183557">
    <property type="component" value="Unassembled WGS sequence"/>
</dbReference>
<evidence type="ECO:0000313" key="2">
    <source>
        <dbReference type="EMBL" id="SFJ98489.1"/>
    </source>
</evidence>
<dbReference type="InterPro" id="IPR009288">
    <property type="entry name" value="AIG2-like_dom"/>
</dbReference>
<evidence type="ECO:0000259" key="1">
    <source>
        <dbReference type="Pfam" id="PF06094"/>
    </source>
</evidence>